<organism evidence="1 2">
    <name type="scientific">Spirosoma linguale (strain ATCC 33905 / DSM 74 / LMG 10896 / Claus 1)</name>
    <dbReference type="NCBI Taxonomy" id="504472"/>
    <lineage>
        <taxon>Bacteria</taxon>
        <taxon>Pseudomonadati</taxon>
        <taxon>Bacteroidota</taxon>
        <taxon>Cytophagia</taxon>
        <taxon>Cytophagales</taxon>
        <taxon>Cytophagaceae</taxon>
        <taxon>Spirosoma</taxon>
    </lineage>
</organism>
<dbReference type="RefSeq" id="WP_012930263.1">
    <property type="nucleotide sequence ID" value="NC_013730.1"/>
</dbReference>
<reference evidence="1 2" key="1">
    <citation type="journal article" date="2010" name="Stand. Genomic Sci.">
        <title>Complete genome sequence of Spirosoma linguale type strain (1).</title>
        <authorList>
            <person name="Lail K."/>
            <person name="Sikorski J."/>
            <person name="Saunders E."/>
            <person name="Lapidus A."/>
            <person name="Glavina Del Rio T."/>
            <person name="Copeland A."/>
            <person name="Tice H."/>
            <person name="Cheng J.-F."/>
            <person name="Lucas S."/>
            <person name="Nolan M."/>
            <person name="Bruce D."/>
            <person name="Goodwin L."/>
            <person name="Pitluck S."/>
            <person name="Ivanova N."/>
            <person name="Mavromatis K."/>
            <person name="Ovchinnikova G."/>
            <person name="Pati A."/>
            <person name="Chen A."/>
            <person name="Palaniappan K."/>
            <person name="Land M."/>
            <person name="Hauser L."/>
            <person name="Chang Y.-J."/>
            <person name="Jeffries C.D."/>
            <person name="Chain P."/>
            <person name="Brettin T."/>
            <person name="Detter J.C."/>
            <person name="Schuetze A."/>
            <person name="Rohde M."/>
            <person name="Tindall B.J."/>
            <person name="Goeker M."/>
            <person name="Bristow J."/>
            <person name="Eisen J.A."/>
            <person name="Markowitz V."/>
            <person name="Hugenholtz P."/>
            <person name="Kyrpides N.C."/>
            <person name="Klenk H.-P."/>
            <person name="Chen F."/>
        </authorList>
    </citation>
    <scope>NUCLEOTIDE SEQUENCE [LARGE SCALE GENOMIC DNA]</scope>
    <source>
        <strain evidence="2">ATCC 33905 / DSM 74 / LMG 10896 / Claus 1</strain>
    </source>
</reference>
<evidence type="ECO:0000313" key="2">
    <source>
        <dbReference type="Proteomes" id="UP000002028"/>
    </source>
</evidence>
<sequence length="196" mass="22329">MSVICGQIITGFSIVLTCFGCNSSQQELIKPTFFKLECSYDGGWDGDDVFSIIIDSTGRLLLSNNRWEPYQYYQGQLSLKDLHTLFLKVNDTRLCELKAHYRADSTPDKRYYNIWVTALTHKLQKVQAYGDSVPQKLESLRLSICLIRDTTSLTPINHKVIFATRAALYPTPSNLPVTIKFLPGVKPQSLEKFRVK</sequence>
<dbReference type="AlphaFoldDB" id="D2QSJ1"/>
<evidence type="ECO:0000313" key="1">
    <source>
        <dbReference type="EMBL" id="ADB41773.1"/>
    </source>
</evidence>
<accession>D2QSJ1</accession>
<dbReference type="EMBL" id="CP001769">
    <property type="protein sequence ID" value="ADB41773.1"/>
    <property type="molecule type" value="Genomic_DNA"/>
</dbReference>
<proteinExistence type="predicted"/>
<dbReference type="Proteomes" id="UP000002028">
    <property type="component" value="Chromosome"/>
</dbReference>
<dbReference type="KEGG" id="sli:Slin_5808"/>
<protein>
    <submittedName>
        <fullName evidence="1">Uncharacterized protein</fullName>
    </submittedName>
</protein>
<gene>
    <name evidence="1" type="ordered locus">Slin_5808</name>
</gene>
<dbReference type="HOGENOM" id="CLU_1389456_0_0_10"/>
<keyword evidence="2" id="KW-1185">Reference proteome</keyword>
<name>D2QSJ1_SPILD</name>